<dbReference type="Gene3D" id="3.90.1200.10">
    <property type="match status" value="1"/>
</dbReference>
<dbReference type="SUPFAM" id="SSF56112">
    <property type="entry name" value="Protein kinase-like (PK-like)"/>
    <property type="match status" value="1"/>
</dbReference>
<reference evidence="4" key="1">
    <citation type="submission" date="2021-07" db="EMBL/GenBank/DDBJ databases">
        <title>Neiella marina sp. nov., isolated from the intestinal content of sea cucumber Apostichopus japonicus.</title>
        <authorList>
            <person name="Bai X."/>
        </authorList>
    </citation>
    <scope>NUCLEOTIDE SEQUENCE</scope>
    <source>
        <strain evidence="4">126</strain>
    </source>
</reference>
<dbReference type="Pfam" id="PF01636">
    <property type="entry name" value="APH"/>
    <property type="match status" value="1"/>
</dbReference>
<dbReference type="InterPro" id="IPR050249">
    <property type="entry name" value="Pseudomonas-type_ThrB"/>
</dbReference>
<dbReference type="Proteomes" id="UP001166251">
    <property type="component" value="Unassembled WGS sequence"/>
</dbReference>
<protein>
    <submittedName>
        <fullName evidence="4">Phosphotransferase</fullName>
    </submittedName>
</protein>
<comment type="caution">
    <text evidence="4">The sequence shown here is derived from an EMBL/GenBank/DDBJ whole genome shotgun (WGS) entry which is preliminary data.</text>
</comment>
<evidence type="ECO:0000313" key="4">
    <source>
        <dbReference type="EMBL" id="MBW8192871.1"/>
    </source>
</evidence>
<dbReference type="InterPro" id="IPR011009">
    <property type="entry name" value="Kinase-like_dom_sf"/>
</dbReference>
<name>A0ABS7EKL4_9GAMM</name>
<dbReference type="PANTHER" id="PTHR21064">
    <property type="entry name" value="AMINOGLYCOSIDE PHOSPHOTRANSFERASE DOMAIN-CONTAINING PROTEIN-RELATED"/>
    <property type="match status" value="1"/>
</dbReference>
<dbReference type="RefSeq" id="WP_220105490.1">
    <property type="nucleotide sequence ID" value="NZ_JAHZSS010000031.1"/>
</dbReference>
<dbReference type="Gene3D" id="3.30.200.20">
    <property type="entry name" value="Phosphorylase Kinase, domain 1"/>
    <property type="match status" value="1"/>
</dbReference>
<comment type="similarity">
    <text evidence="1">Belongs to the pseudomonas-type ThrB family.</text>
</comment>
<dbReference type="PANTHER" id="PTHR21064:SF6">
    <property type="entry name" value="AMINOGLYCOSIDE PHOSPHOTRANSFERASE DOMAIN-CONTAINING PROTEIN"/>
    <property type="match status" value="1"/>
</dbReference>
<dbReference type="EMBL" id="JAHZSS010000031">
    <property type="protein sequence ID" value="MBW8192871.1"/>
    <property type="molecule type" value="Genomic_DNA"/>
</dbReference>
<evidence type="ECO:0000256" key="1">
    <source>
        <dbReference type="ARBA" id="ARBA00038240"/>
    </source>
</evidence>
<accession>A0ABS7EKL4</accession>
<evidence type="ECO:0000313" key="5">
    <source>
        <dbReference type="Proteomes" id="UP001166251"/>
    </source>
</evidence>
<feature type="domain" description="Aminoglycoside phosphotransferase" evidence="3">
    <location>
        <begin position="33"/>
        <end position="247"/>
    </location>
</feature>
<evidence type="ECO:0000256" key="2">
    <source>
        <dbReference type="SAM" id="Coils"/>
    </source>
</evidence>
<keyword evidence="2" id="KW-0175">Coiled coil</keyword>
<organism evidence="4 5">
    <name type="scientific">Neiella holothuriorum</name>
    <dbReference type="NCBI Taxonomy" id="2870530"/>
    <lineage>
        <taxon>Bacteria</taxon>
        <taxon>Pseudomonadati</taxon>
        <taxon>Pseudomonadota</taxon>
        <taxon>Gammaproteobacteria</taxon>
        <taxon>Alteromonadales</taxon>
        <taxon>Echinimonadaceae</taxon>
        <taxon>Neiella</taxon>
    </lineage>
</organism>
<dbReference type="InterPro" id="IPR002575">
    <property type="entry name" value="Aminoglycoside_PTrfase"/>
</dbReference>
<keyword evidence="5" id="KW-1185">Reference proteome</keyword>
<feature type="coiled-coil region" evidence="2">
    <location>
        <begin position="316"/>
        <end position="350"/>
    </location>
</feature>
<gene>
    <name evidence="4" type="ORF">K0504_17675</name>
</gene>
<evidence type="ECO:0000259" key="3">
    <source>
        <dbReference type="Pfam" id="PF01636"/>
    </source>
</evidence>
<sequence length="352" mass="39672">MSQPIQKRLQEVLSPYGIQPLSNIEICATSSVNEVFFVDTSRGRIALKHHIQNDSLERLKQEVALTEKLATFGVPTAQVLLNQGGQPVTEHQNTHLYIVSEFIDGTPLPNNHKLTESQIAQLAQLLAKFHLAGVDEELQLLPTHICSYDVQGLTNRLMTYRCELHTLEQQHSCAADLLTLIYNAMPKAMGLSRALPDELINTCMKSIIHADVQPSNFIFNSQDELVSCIDFDHARRDLRIYDIYQLAFLAVNSKFSLTADTAPSRESSWQDTLELILSNYEQIAPPLNPTERQCFVSMAEVHFLHQLADYQFDVTNDQCDITISKLRRDMVNLEQDMAAIEQVMAGAEQATC</sequence>
<proteinExistence type="inferred from homology"/>